<evidence type="ECO:0000313" key="6">
    <source>
        <dbReference type="Proteomes" id="UP000596083"/>
    </source>
</evidence>
<dbReference type="AlphaFoldDB" id="A0A7T7HPI1"/>
<keyword evidence="1" id="KW-0805">Transcription regulation</keyword>
<dbReference type="PROSITE" id="PS01124">
    <property type="entry name" value="HTH_ARAC_FAMILY_2"/>
    <property type="match status" value="1"/>
</dbReference>
<sequence length="350" mass="38661">MRTFEAKTSIDLFDLLIDLARQHDLISKLEAAGFRKASAVLKKGHSAGSHMGEEAVLELGTLLTDRWGGPEVGAVLAVRTDLTRLGILGELILQSETPQAVFYQMARFNRLLNQRSAFELTTTPYRLTMTHSHARVGPRFRRAAQFGTIWALANVALIPEHVFGAAVRPVSAHFDFAAPAHLEPLHRVFGSRLLFEQPAAAVSFDRARLRDVRKDTSLPVWKALEDAAERGLDDVPALDSVAGRVRHHLGEHMAGSIASESSVAARLGMSVRTLQRRLSDEGTSFRREVDAVRAETARRLLGDRRISLSEIAFRLGYGELSAFNHAALRWFGQSPGSLRSKKKTVPESET</sequence>
<dbReference type="PANTHER" id="PTHR47894">
    <property type="entry name" value="HTH-TYPE TRANSCRIPTIONAL REGULATOR GADX"/>
    <property type="match status" value="1"/>
</dbReference>
<feature type="domain" description="HTH araC/xylS-type" evidence="4">
    <location>
        <begin position="243"/>
        <end position="341"/>
    </location>
</feature>
<gene>
    <name evidence="5" type="ORF">JET14_22255</name>
</gene>
<dbReference type="GO" id="GO:0005829">
    <property type="term" value="C:cytosol"/>
    <property type="evidence" value="ECO:0007669"/>
    <property type="project" value="TreeGrafter"/>
</dbReference>
<geneLocation type="plasmid" evidence="5 6">
    <name>plas-002</name>
</geneLocation>
<keyword evidence="2" id="KW-0238">DNA-binding</keyword>
<name>A0A7T7HPI1_9HYPH</name>
<evidence type="ECO:0000256" key="1">
    <source>
        <dbReference type="ARBA" id="ARBA00023015"/>
    </source>
</evidence>
<keyword evidence="3" id="KW-0804">Transcription</keyword>
<dbReference type="EMBL" id="CP066788">
    <property type="protein sequence ID" value="QQM32979.1"/>
    <property type="molecule type" value="Genomic_DNA"/>
</dbReference>
<dbReference type="Gene3D" id="1.10.10.60">
    <property type="entry name" value="Homeodomain-like"/>
    <property type="match status" value="1"/>
</dbReference>
<evidence type="ECO:0000256" key="3">
    <source>
        <dbReference type="ARBA" id="ARBA00023163"/>
    </source>
</evidence>
<dbReference type="PROSITE" id="PS00041">
    <property type="entry name" value="HTH_ARAC_FAMILY_1"/>
    <property type="match status" value="1"/>
</dbReference>
<dbReference type="RefSeq" id="WP_200338330.1">
    <property type="nucleotide sequence ID" value="NZ_CP066788.1"/>
</dbReference>
<dbReference type="InterPro" id="IPR009057">
    <property type="entry name" value="Homeodomain-like_sf"/>
</dbReference>
<dbReference type="PANTHER" id="PTHR47894:SF1">
    <property type="entry name" value="HTH-TYPE TRANSCRIPTIONAL REGULATOR VQSM"/>
    <property type="match status" value="1"/>
</dbReference>
<dbReference type="SUPFAM" id="SSF46689">
    <property type="entry name" value="Homeodomain-like"/>
    <property type="match status" value="1"/>
</dbReference>
<evidence type="ECO:0000256" key="2">
    <source>
        <dbReference type="ARBA" id="ARBA00023125"/>
    </source>
</evidence>
<dbReference type="Pfam" id="PF12625">
    <property type="entry name" value="Arabinose_bd"/>
    <property type="match status" value="1"/>
</dbReference>
<dbReference type="GO" id="GO:0000976">
    <property type="term" value="F:transcription cis-regulatory region binding"/>
    <property type="evidence" value="ECO:0007669"/>
    <property type="project" value="TreeGrafter"/>
</dbReference>
<dbReference type="InterPro" id="IPR032687">
    <property type="entry name" value="AraC-type_N"/>
</dbReference>
<dbReference type="SMART" id="SM00342">
    <property type="entry name" value="HTH_ARAC"/>
    <property type="match status" value="1"/>
</dbReference>
<dbReference type="GO" id="GO:0003700">
    <property type="term" value="F:DNA-binding transcription factor activity"/>
    <property type="evidence" value="ECO:0007669"/>
    <property type="project" value="InterPro"/>
</dbReference>
<dbReference type="InterPro" id="IPR018060">
    <property type="entry name" value="HTH_AraC"/>
</dbReference>
<proteinExistence type="predicted"/>
<reference evidence="5 6" key="1">
    <citation type="submission" date="2020-12" db="EMBL/GenBank/DDBJ databases">
        <authorList>
            <person name="Zheng R.K."/>
            <person name="Sun C.M."/>
        </authorList>
    </citation>
    <scope>NUCLEOTIDE SEQUENCE [LARGE SCALE GENOMIC DNA]</scope>
    <source>
        <strain evidence="5 6">ZRK001</strain>
        <plasmid evidence="5 6">plas-002</plasmid>
    </source>
</reference>
<evidence type="ECO:0000313" key="5">
    <source>
        <dbReference type="EMBL" id="QQM32979.1"/>
    </source>
</evidence>
<keyword evidence="5" id="KW-0614">Plasmid</keyword>
<protein>
    <submittedName>
        <fullName evidence="5">Helix-turn-helix domain-containing protein</fullName>
    </submittedName>
</protein>
<organism evidence="5 6">
    <name type="scientific">Martelella lutilitoris</name>
    <dbReference type="NCBI Taxonomy" id="2583532"/>
    <lineage>
        <taxon>Bacteria</taxon>
        <taxon>Pseudomonadati</taxon>
        <taxon>Pseudomonadota</taxon>
        <taxon>Alphaproteobacteria</taxon>
        <taxon>Hyphomicrobiales</taxon>
        <taxon>Aurantimonadaceae</taxon>
        <taxon>Martelella</taxon>
    </lineage>
</organism>
<dbReference type="InterPro" id="IPR018062">
    <property type="entry name" value="HTH_AraC-typ_CS"/>
</dbReference>
<dbReference type="KEGG" id="mlut:JET14_22255"/>
<evidence type="ECO:0000259" key="4">
    <source>
        <dbReference type="PROSITE" id="PS01124"/>
    </source>
</evidence>
<accession>A0A7T7HPI1</accession>
<dbReference type="Proteomes" id="UP000596083">
    <property type="component" value="Plasmid plas-002"/>
</dbReference>
<dbReference type="Pfam" id="PF12833">
    <property type="entry name" value="HTH_18"/>
    <property type="match status" value="1"/>
</dbReference>